<protein>
    <submittedName>
        <fullName evidence="4">Uncharacterized protein</fullName>
    </submittedName>
</protein>
<gene>
    <name evidence="4" type="ORF">ETSY2_28290</name>
</gene>
<dbReference type="EMBL" id="AZHX01001199">
    <property type="protein sequence ID" value="ETX04529.1"/>
    <property type="molecule type" value="Genomic_DNA"/>
</dbReference>
<dbReference type="HOGENOM" id="CLU_038343_3_2_7"/>
<dbReference type="Gene3D" id="3.10.560.10">
    <property type="entry name" value="Outer membrane lipoprotein wza domain like"/>
    <property type="match status" value="1"/>
</dbReference>
<evidence type="ECO:0000256" key="1">
    <source>
        <dbReference type="ARBA" id="ARBA00022729"/>
    </source>
</evidence>
<evidence type="ECO:0000313" key="5">
    <source>
        <dbReference type="Proteomes" id="UP000019140"/>
    </source>
</evidence>
<evidence type="ECO:0000313" key="4">
    <source>
        <dbReference type="EMBL" id="ETX04529.1"/>
    </source>
</evidence>
<dbReference type="Pfam" id="PF02563">
    <property type="entry name" value="Poly_export"/>
    <property type="match status" value="1"/>
</dbReference>
<dbReference type="Proteomes" id="UP000019140">
    <property type="component" value="Unassembled WGS sequence"/>
</dbReference>
<accession>W4M2F2</accession>
<keyword evidence="5" id="KW-1185">Reference proteome</keyword>
<comment type="caution">
    <text evidence="4">The sequence shown here is derived from an EMBL/GenBank/DDBJ whole genome shotgun (WGS) entry which is preliminary data.</text>
</comment>
<dbReference type="PANTHER" id="PTHR33619">
    <property type="entry name" value="POLYSACCHARIDE EXPORT PROTEIN GFCE-RELATED"/>
    <property type="match status" value="1"/>
</dbReference>
<evidence type="ECO:0000259" key="2">
    <source>
        <dbReference type="Pfam" id="PF02563"/>
    </source>
</evidence>
<dbReference type="InterPro" id="IPR003715">
    <property type="entry name" value="Poly_export_N"/>
</dbReference>
<feature type="domain" description="Polysaccharide export protein N-terminal" evidence="2">
    <location>
        <begin position="51"/>
        <end position="125"/>
    </location>
</feature>
<dbReference type="AlphaFoldDB" id="W4M2F2"/>
<dbReference type="InterPro" id="IPR049712">
    <property type="entry name" value="Poly_export"/>
</dbReference>
<dbReference type="InterPro" id="IPR019554">
    <property type="entry name" value="Soluble_ligand-bd"/>
</dbReference>
<evidence type="ECO:0000259" key="3">
    <source>
        <dbReference type="Pfam" id="PF10531"/>
    </source>
</evidence>
<feature type="domain" description="Soluble ligand binding" evidence="3">
    <location>
        <begin position="133"/>
        <end position="183"/>
    </location>
</feature>
<dbReference type="PANTHER" id="PTHR33619:SF3">
    <property type="entry name" value="POLYSACCHARIDE EXPORT PROTEIN GFCE-RELATED"/>
    <property type="match status" value="1"/>
</dbReference>
<sequence length="213" mass="23399">MQAIHWCLRVKGSGYLAIWLGTIALLFACSPSSVPPVPPEAQPAEQRQNAPVEDYQIGPEDVVEVMVWKNEDLSRVVNVRPDGKISLPLIGDLKAAGQTAEQLKVSIAEALKQYYKEPPQVSVIVQQVNSYAIYILGQVQTPGRYVVKSGTTFLQALSLAGGFTPYASTNRIVLRRQRSNGQGEDAMRVRFNDVVVGKQQNLLLKRGDTIVVP</sequence>
<name>W4M2F2_9BACT</name>
<organism evidence="4 5">
    <name type="scientific">Candidatus Entotheonella gemina</name>
    <dbReference type="NCBI Taxonomy" id="1429439"/>
    <lineage>
        <taxon>Bacteria</taxon>
        <taxon>Pseudomonadati</taxon>
        <taxon>Nitrospinota/Tectimicrobiota group</taxon>
        <taxon>Candidatus Tectimicrobiota</taxon>
        <taxon>Candidatus Entotheonellia</taxon>
        <taxon>Candidatus Entotheonellales</taxon>
        <taxon>Candidatus Entotheonellaceae</taxon>
        <taxon>Candidatus Entotheonella</taxon>
    </lineage>
</organism>
<dbReference type="PATRIC" id="fig|1429439.4.peg.4799"/>
<dbReference type="Pfam" id="PF10531">
    <property type="entry name" value="SLBB"/>
    <property type="match status" value="1"/>
</dbReference>
<dbReference type="GO" id="GO:0015159">
    <property type="term" value="F:polysaccharide transmembrane transporter activity"/>
    <property type="evidence" value="ECO:0007669"/>
    <property type="project" value="InterPro"/>
</dbReference>
<proteinExistence type="predicted"/>
<keyword evidence="1" id="KW-0732">Signal</keyword>
<reference evidence="4 5" key="1">
    <citation type="journal article" date="2014" name="Nature">
        <title>An environmental bacterial taxon with a large and distinct metabolic repertoire.</title>
        <authorList>
            <person name="Wilson M.C."/>
            <person name="Mori T."/>
            <person name="Ruckert C."/>
            <person name="Uria A.R."/>
            <person name="Helf M.J."/>
            <person name="Takada K."/>
            <person name="Gernert C."/>
            <person name="Steffens U.A."/>
            <person name="Heycke N."/>
            <person name="Schmitt S."/>
            <person name="Rinke C."/>
            <person name="Helfrich E.J."/>
            <person name="Brachmann A.O."/>
            <person name="Gurgui C."/>
            <person name="Wakimoto T."/>
            <person name="Kracht M."/>
            <person name="Crusemann M."/>
            <person name="Hentschel U."/>
            <person name="Abe I."/>
            <person name="Matsunaga S."/>
            <person name="Kalinowski J."/>
            <person name="Takeyama H."/>
            <person name="Piel J."/>
        </authorList>
    </citation>
    <scope>NUCLEOTIDE SEQUENCE [LARGE SCALE GENOMIC DNA]</scope>
    <source>
        <strain evidence="5">TSY2</strain>
    </source>
</reference>